<feature type="domain" description="SbsA Ig-like" evidence="2">
    <location>
        <begin position="56"/>
        <end position="170"/>
    </location>
</feature>
<dbReference type="Gene3D" id="2.120.10.30">
    <property type="entry name" value="TolB, C-terminal domain"/>
    <property type="match status" value="1"/>
</dbReference>
<evidence type="ECO:0000313" key="4">
    <source>
        <dbReference type="Proteomes" id="UP000286801"/>
    </source>
</evidence>
<evidence type="ECO:0000256" key="1">
    <source>
        <dbReference type="ARBA" id="ARBA00022729"/>
    </source>
</evidence>
<evidence type="ECO:0000313" key="3">
    <source>
        <dbReference type="EMBL" id="RTZ79020.1"/>
    </source>
</evidence>
<organism evidence="3 4">
    <name type="scientific">SAR324 cluster bacterium</name>
    <dbReference type="NCBI Taxonomy" id="2024889"/>
    <lineage>
        <taxon>Bacteria</taxon>
        <taxon>Deltaproteobacteria</taxon>
        <taxon>SAR324 cluster</taxon>
    </lineage>
</organism>
<dbReference type="Proteomes" id="UP000286801">
    <property type="component" value="Unassembled WGS sequence"/>
</dbReference>
<dbReference type="Pfam" id="PF13205">
    <property type="entry name" value="Big_5"/>
    <property type="match status" value="1"/>
</dbReference>
<gene>
    <name evidence="3" type="ORF">DSY97_06270</name>
</gene>
<name>A0A432G6V4_9DELT</name>
<dbReference type="SUPFAM" id="SSF101898">
    <property type="entry name" value="NHL repeat"/>
    <property type="match status" value="1"/>
</dbReference>
<proteinExistence type="predicted"/>
<dbReference type="EMBL" id="QNZL01000171">
    <property type="protein sequence ID" value="RTZ79020.1"/>
    <property type="molecule type" value="Genomic_DNA"/>
</dbReference>
<accession>A0A432G6V4</accession>
<dbReference type="InterPro" id="IPR032812">
    <property type="entry name" value="SbsA_Ig"/>
</dbReference>
<dbReference type="PANTHER" id="PTHR35580:SF1">
    <property type="entry name" value="PHYTASE-LIKE DOMAIN-CONTAINING PROTEIN"/>
    <property type="match status" value="1"/>
</dbReference>
<keyword evidence="1" id="KW-0732">Signal</keyword>
<dbReference type="AlphaFoldDB" id="A0A432G6V4"/>
<reference evidence="3 4" key="1">
    <citation type="submission" date="2018-06" db="EMBL/GenBank/DDBJ databases">
        <title>Combined omics and stable isotope probing to characterize newly discovered Mariana Back-Arc vent microbial communities.</title>
        <authorList>
            <person name="Trembath-Reichert E."/>
            <person name="Huber J.A."/>
        </authorList>
    </citation>
    <scope>NUCLEOTIDE SEQUENCE [LARGE SCALE GENOMIC DNA]</scope>
    <source>
        <strain evidence="3">MAG 63_1</strain>
    </source>
</reference>
<dbReference type="InterPro" id="IPR010620">
    <property type="entry name" value="SBBP_repeat"/>
</dbReference>
<sequence>MSWFSQMKNKINKLNLTTKITCSVVFVSFLMNVLLGGCGGTANVVVKKPKNTSLITPKLVSIEPRDNAITVKRNEKIVLKFSVPIDPLTLTVNTEDTQCSGTIQISSYNFRNCVRMNLPELEDGNKRIVLSPKGVYAAQEFHQIRLSTEIKAINGASLKKNLTTKLGFRTTWSQQIGTQGDDTGFAITVDKDGNVYLAGNTSVSESGEESDLFLAKYAPSGFLNWIHQPGFGRSVKAAVLRMKKSGQLSLSGLSQGKNNSAVIKLTYDVNGKKLSSKVIGISGTVSGNGMALDSEGHIYVSAASPFNLMKIRKTGEKMWATELNPGISLQAIAADSGTGLYLTGSMMRSLDGNKSTGGIDVFLLKMYKMGPKRWSKTFGTKLDDSGTSLAILSDEAVALVGYTTQTESNGTDMQENYDAFVAKYNSEGTKLWTYIFKGTKSEQCTVTLWTPEGNLLVGGYTESSMEKQSHFGKEDAFLAMLDSGGELLWLRQFGTPENERPLGLAIGTEGQIYVTGFTEGRMDGAKYSGGKDIFLVQFNKKGEKQ</sequence>
<dbReference type="InterPro" id="IPR052918">
    <property type="entry name" value="Motility_Chemotaxis_Reg"/>
</dbReference>
<evidence type="ECO:0000259" key="2">
    <source>
        <dbReference type="Pfam" id="PF13205"/>
    </source>
</evidence>
<dbReference type="InterPro" id="IPR011042">
    <property type="entry name" value="6-blade_b-propeller_TolB-like"/>
</dbReference>
<protein>
    <recommendedName>
        <fullName evidence="2">SbsA Ig-like domain-containing protein</fullName>
    </recommendedName>
</protein>
<dbReference type="PANTHER" id="PTHR35580">
    <property type="entry name" value="CELL SURFACE GLYCOPROTEIN (S-LAYER PROTEIN)-LIKE PROTEIN"/>
    <property type="match status" value="1"/>
</dbReference>
<dbReference type="Pfam" id="PF06739">
    <property type="entry name" value="SBBP"/>
    <property type="match status" value="1"/>
</dbReference>
<comment type="caution">
    <text evidence="3">The sequence shown here is derived from an EMBL/GenBank/DDBJ whole genome shotgun (WGS) entry which is preliminary data.</text>
</comment>